<dbReference type="OrthoDB" id="9775333at2"/>
<gene>
    <name evidence="1" type="ORF">CAL28_23750</name>
</gene>
<reference evidence="2" key="1">
    <citation type="submission" date="2017-05" db="EMBL/GenBank/DDBJ databases">
        <title>Complete and WGS of Bordetella genogroups.</title>
        <authorList>
            <person name="Spilker T."/>
            <person name="Lipuma J."/>
        </authorList>
    </citation>
    <scope>NUCLEOTIDE SEQUENCE [LARGE SCALE GENOMIC DNA]</scope>
    <source>
        <strain evidence="2">AU8856</strain>
    </source>
</reference>
<dbReference type="PANTHER" id="PTHR35566">
    <property type="entry name" value="BLR3599 PROTEIN"/>
    <property type="match status" value="1"/>
</dbReference>
<protein>
    <submittedName>
        <fullName evidence="1">Type VI secretion system-associated protein</fullName>
    </submittedName>
</protein>
<dbReference type="PANTHER" id="PTHR35566:SF1">
    <property type="entry name" value="TYPE VI SECRETION SYSTEM BASEPLATE COMPONENT TSSK1"/>
    <property type="match status" value="1"/>
</dbReference>
<proteinExistence type="predicted"/>
<evidence type="ECO:0000313" key="1">
    <source>
        <dbReference type="EMBL" id="OZI62225.1"/>
    </source>
</evidence>
<dbReference type="AlphaFoldDB" id="A0A261UKP8"/>
<comment type="caution">
    <text evidence="1">The sequence shown here is derived from an EMBL/GenBank/DDBJ whole genome shotgun (WGS) entry which is preliminary data.</text>
</comment>
<dbReference type="Proteomes" id="UP000215767">
    <property type="component" value="Unassembled WGS sequence"/>
</dbReference>
<dbReference type="RefSeq" id="WP_094843606.1">
    <property type="nucleotide sequence ID" value="NZ_NEVS01000004.1"/>
</dbReference>
<sequence length="443" mass="48675">MYWNSKIIWSEGMLLQQQHLQQHDRYWRNYIEGRFGRGPRGWGLSRLEVDEHQLALGKLALLACEGIMPDGTPFSLPLDDDLPPALEVPDDARDVLVVLALPLARPGAPEAAGDAPEATHARFRIAECEVRDANAGADQDALLQVGRLRLRMAFHHEAAEGHTVLGIARVVERRSDGTVVLDRAYCPPVIDCRAAPRLTRLVDELVGLLGQRGAALANRLVQPNTHGAAEIAEFLLLQLVNRAEPLFAHLSSAGGLHPEHLYREMLRLAGELACFSQGDRRPPKLPPYRHDDLDGCFRPLMEYLRRALSAVIEPQAIAIPLEEGQFGMRVGRIPDIGLLRSASFVLAAGADLPADALWSSLPAKLKVGPVEKIHDLVTLQLPGIALRTLPVAPRQLPFHANNCYFALDAADELWAELSMSAGIALHVAGDFPGLHLELWAIRQ</sequence>
<dbReference type="InterPro" id="IPR010263">
    <property type="entry name" value="T6SS_TssK"/>
</dbReference>
<organism evidence="1 2">
    <name type="scientific">Bordetella genomosp. 11</name>
    <dbReference type="NCBI Taxonomy" id="1416808"/>
    <lineage>
        <taxon>Bacteria</taxon>
        <taxon>Pseudomonadati</taxon>
        <taxon>Pseudomonadota</taxon>
        <taxon>Betaproteobacteria</taxon>
        <taxon>Burkholderiales</taxon>
        <taxon>Alcaligenaceae</taxon>
        <taxon>Bordetella</taxon>
    </lineage>
</organism>
<keyword evidence="2" id="KW-1185">Reference proteome</keyword>
<dbReference type="NCBIfam" id="TIGR03353">
    <property type="entry name" value="VI_chp_4"/>
    <property type="match status" value="1"/>
</dbReference>
<name>A0A261UKP8_9BORD</name>
<dbReference type="Pfam" id="PF05936">
    <property type="entry name" value="T6SS_VasE"/>
    <property type="match status" value="1"/>
</dbReference>
<dbReference type="EMBL" id="NEVS01000004">
    <property type="protein sequence ID" value="OZI62225.1"/>
    <property type="molecule type" value="Genomic_DNA"/>
</dbReference>
<accession>A0A261UKP8</accession>
<evidence type="ECO:0000313" key="2">
    <source>
        <dbReference type="Proteomes" id="UP000215767"/>
    </source>
</evidence>